<comment type="caution">
    <text evidence="4">The sequence shown here is derived from an EMBL/GenBank/DDBJ whole genome shotgun (WGS) entry which is preliminary data.</text>
</comment>
<dbReference type="EMBL" id="BAABDM010000015">
    <property type="protein sequence ID" value="GAA4107060.1"/>
    <property type="molecule type" value="Genomic_DNA"/>
</dbReference>
<dbReference type="PANTHER" id="PTHR45138:SF9">
    <property type="entry name" value="DIGUANYLATE CYCLASE DGCM-RELATED"/>
    <property type="match status" value="1"/>
</dbReference>
<evidence type="ECO:0000259" key="3">
    <source>
        <dbReference type="PROSITE" id="PS50887"/>
    </source>
</evidence>
<dbReference type="CDD" id="cd01949">
    <property type="entry name" value="GGDEF"/>
    <property type="match status" value="1"/>
</dbReference>
<dbReference type="InterPro" id="IPR043128">
    <property type="entry name" value="Rev_trsase/Diguanyl_cyclase"/>
</dbReference>
<proteinExistence type="predicted"/>
<feature type="domain" description="GGDEF" evidence="3">
    <location>
        <begin position="178"/>
        <end position="308"/>
    </location>
</feature>
<dbReference type="Gene3D" id="3.30.450.20">
    <property type="entry name" value="PAS domain"/>
    <property type="match status" value="1"/>
</dbReference>
<protein>
    <recommendedName>
        <fullName evidence="1">diguanylate cyclase</fullName>
        <ecNumber evidence="1">2.7.7.65</ecNumber>
    </recommendedName>
</protein>
<dbReference type="PROSITE" id="PS50887">
    <property type="entry name" value="GGDEF"/>
    <property type="match status" value="1"/>
</dbReference>
<dbReference type="InterPro" id="IPR029787">
    <property type="entry name" value="Nucleotide_cyclase"/>
</dbReference>
<reference evidence="5" key="1">
    <citation type="journal article" date="2019" name="Int. J. Syst. Evol. Microbiol.">
        <title>The Global Catalogue of Microorganisms (GCM) 10K type strain sequencing project: providing services to taxonomists for standard genome sequencing and annotation.</title>
        <authorList>
            <consortium name="The Broad Institute Genomics Platform"/>
            <consortium name="The Broad Institute Genome Sequencing Center for Infectious Disease"/>
            <person name="Wu L."/>
            <person name="Ma J."/>
        </authorList>
    </citation>
    <scope>NUCLEOTIDE SEQUENCE [LARGE SCALE GENOMIC DNA]</scope>
    <source>
        <strain evidence="5">JCM 17304</strain>
    </source>
</reference>
<evidence type="ECO:0000256" key="2">
    <source>
        <dbReference type="ARBA" id="ARBA00034247"/>
    </source>
</evidence>
<dbReference type="Proteomes" id="UP001500392">
    <property type="component" value="Unassembled WGS sequence"/>
</dbReference>
<gene>
    <name evidence="4" type="ORF">GCM10022414_37940</name>
</gene>
<keyword evidence="5" id="KW-1185">Reference proteome</keyword>
<evidence type="ECO:0000313" key="5">
    <source>
        <dbReference type="Proteomes" id="UP001500392"/>
    </source>
</evidence>
<dbReference type="InterPro" id="IPR000160">
    <property type="entry name" value="GGDEF_dom"/>
</dbReference>
<dbReference type="InterPro" id="IPR035965">
    <property type="entry name" value="PAS-like_dom_sf"/>
</dbReference>
<evidence type="ECO:0000313" key="4">
    <source>
        <dbReference type="EMBL" id="GAA4107060.1"/>
    </source>
</evidence>
<name>A0ABP7X855_9GAMM</name>
<sequence length="320" mass="36257">MESKISSQPETTKADFADHFLCALMISDKHRKIIFTNSYFQKELGWDDSRLLGNDINILFTGASQIFCDSYLFPITSVEGRCEETQITLIKGNGERLPAVVYIRSAPDQEDLLYWTIVPSINRDKLYEELITNRERLEAQAETLNSLATTDELTGVNNRRELMRLSESLVEQAIRGSREVALLFIDIDYFKVINDSHGHPYGDRILKQLGKILSESGRSSDIVGRYGGEEFIIVMPDASRDAARSYAHRIHELAGSINLDQQHLTVSIGVSQTQANKKTPLNLLVKCADEALYRAKAAGRNCTIFFDEKRNDRPRQINHV</sequence>
<dbReference type="PANTHER" id="PTHR45138">
    <property type="entry name" value="REGULATORY COMPONENTS OF SENSORY TRANSDUCTION SYSTEM"/>
    <property type="match status" value="1"/>
</dbReference>
<dbReference type="InterPro" id="IPR050469">
    <property type="entry name" value="Diguanylate_Cyclase"/>
</dbReference>
<evidence type="ECO:0000256" key="1">
    <source>
        <dbReference type="ARBA" id="ARBA00012528"/>
    </source>
</evidence>
<dbReference type="NCBIfam" id="TIGR00254">
    <property type="entry name" value="GGDEF"/>
    <property type="match status" value="1"/>
</dbReference>
<organism evidence="4 5">
    <name type="scientific">Zhongshania borealis</name>
    <dbReference type="NCBI Taxonomy" id="889488"/>
    <lineage>
        <taxon>Bacteria</taxon>
        <taxon>Pseudomonadati</taxon>
        <taxon>Pseudomonadota</taxon>
        <taxon>Gammaproteobacteria</taxon>
        <taxon>Cellvibrionales</taxon>
        <taxon>Spongiibacteraceae</taxon>
        <taxon>Zhongshania</taxon>
    </lineage>
</organism>
<dbReference type="SUPFAM" id="SSF55785">
    <property type="entry name" value="PYP-like sensor domain (PAS domain)"/>
    <property type="match status" value="1"/>
</dbReference>
<dbReference type="RefSeq" id="WP_344939206.1">
    <property type="nucleotide sequence ID" value="NZ_BAABDM010000015.1"/>
</dbReference>
<accession>A0ABP7X855</accession>
<comment type="catalytic activity">
    <reaction evidence="2">
        <text>2 GTP = 3',3'-c-di-GMP + 2 diphosphate</text>
        <dbReference type="Rhea" id="RHEA:24898"/>
        <dbReference type="ChEBI" id="CHEBI:33019"/>
        <dbReference type="ChEBI" id="CHEBI:37565"/>
        <dbReference type="ChEBI" id="CHEBI:58805"/>
        <dbReference type="EC" id="2.7.7.65"/>
    </reaction>
</comment>
<dbReference type="Pfam" id="PF00990">
    <property type="entry name" value="GGDEF"/>
    <property type="match status" value="1"/>
</dbReference>
<dbReference type="SMART" id="SM00267">
    <property type="entry name" value="GGDEF"/>
    <property type="match status" value="1"/>
</dbReference>
<dbReference type="Gene3D" id="3.30.70.270">
    <property type="match status" value="1"/>
</dbReference>
<dbReference type="SUPFAM" id="SSF55073">
    <property type="entry name" value="Nucleotide cyclase"/>
    <property type="match status" value="1"/>
</dbReference>
<dbReference type="EC" id="2.7.7.65" evidence="1"/>